<dbReference type="EMBL" id="BMXF01000006">
    <property type="protein sequence ID" value="GHB85384.1"/>
    <property type="molecule type" value="Genomic_DNA"/>
</dbReference>
<feature type="transmembrane region" description="Helical" evidence="1">
    <location>
        <begin position="227"/>
        <end position="254"/>
    </location>
</feature>
<protein>
    <submittedName>
        <fullName evidence="2">Uncharacterized protein</fullName>
    </submittedName>
</protein>
<reference evidence="2 3" key="1">
    <citation type="journal article" date="2014" name="Int. J. Syst. Evol. Microbiol.">
        <title>Complete genome sequence of Corynebacterium casei LMG S-19264T (=DSM 44701T), isolated from a smear-ripened cheese.</title>
        <authorList>
            <consortium name="US DOE Joint Genome Institute (JGI-PGF)"/>
            <person name="Walter F."/>
            <person name="Albersmeier A."/>
            <person name="Kalinowski J."/>
            <person name="Ruckert C."/>
        </authorList>
    </citation>
    <scope>NUCLEOTIDE SEQUENCE [LARGE SCALE GENOMIC DNA]</scope>
    <source>
        <strain evidence="2 3">KCTC 12866</strain>
    </source>
</reference>
<keyword evidence="3" id="KW-1185">Reference proteome</keyword>
<evidence type="ECO:0000256" key="1">
    <source>
        <dbReference type="SAM" id="Phobius"/>
    </source>
</evidence>
<name>A0A8J3GC10_9BACT</name>
<keyword evidence="1" id="KW-0812">Transmembrane</keyword>
<keyword evidence="1" id="KW-0472">Membrane</keyword>
<evidence type="ECO:0000313" key="2">
    <source>
        <dbReference type="EMBL" id="GHB85384.1"/>
    </source>
</evidence>
<accession>A0A8J3GC10</accession>
<evidence type="ECO:0000313" key="3">
    <source>
        <dbReference type="Proteomes" id="UP000598271"/>
    </source>
</evidence>
<sequence length="256" mass="29574">MGEIDKKVYFRGTFYTSLKDRIMSNPNLTSFLEKNHFVQGDKRLKFVRETELGPLELWFQPLKRTKYAGEIRYTEFVGCRVTLSMKLNVPSRFMVGDSNAIDNRLANFVNKKRGRELIKLKDPGNHLSAWVASRTWSENILDDTEVKDALAALFHTNEKSRRQQSLTLDPLQLTYSYRMGQVDLEALDALIPPYLVVAKKVKEAREPEEKLSLTSTENYVLKHPYRVAIFVILGLMLLLVVPFIIIGLFMFMFASK</sequence>
<dbReference type="AlphaFoldDB" id="A0A8J3GC10"/>
<comment type="caution">
    <text evidence="2">The sequence shown here is derived from an EMBL/GenBank/DDBJ whole genome shotgun (WGS) entry which is preliminary data.</text>
</comment>
<proteinExistence type="predicted"/>
<gene>
    <name evidence="2" type="ORF">GCM10007390_45920</name>
</gene>
<keyword evidence="1" id="KW-1133">Transmembrane helix</keyword>
<dbReference type="Proteomes" id="UP000598271">
    <property type="component" value="Unassembled WGS sequence"/>
</dbReference>
<organism evidence="2 3">
    <name type="scientific">Persicitalea jodogahamensis</name>
    <dbReference type="NCBI Taxonomy" id="402147"/>
    <lineage>
        <taxon>Bacteria</taxon>
        <taxon>Pseudomonadati</taxon>
        <taxon>Bacteroidota</taxon>
        <taxon>Cytophagia</taxon>
        <taxon>Cytophagales</taxon>
        <taxon>Spirosomataceae</taxon>
        <taxon>Persicitalea</taxon>
    </lineage>
</organism>